<dbReference type="KEGG" id="palb:EJC50_19905"/>
<dbReference type="Pfam" id="PF00528">
    <property type="entry name" value="BPD_transp_1"/>
    <property type="match status" value="1"/>
</dbReference>
<keyword evidence="3" id="KW-1003">Cell membrane</keyword>
<dbReference type="EMBL" id="CP034437">
    <property type="protein sequence ID" value="AZN41687.1"/>
    <property type="molecule type" value="Genomic_DNA"/>
</dbReference>
<evidence type="ECO:0000259" key="8">
    <source>
        <dbReference type="PROSITE" id="PS50928"/>
    </source>
</evidence>
<dbReference type="GO" id="GO:0005886">
    <property type="term" value="C:plasma membrane"/>
    <property type="evidence" value="ECO:0007669"/>
    <property type="project" value="UniProtKB-SubCell"/>
</dbReference>
<feature type="transmembrane region" description="Helical" evidence="7">
    <location>
        <begin position="261"/>
        <end position="280"/>
    </location>
</feature>
<evidence type="ECO:0000256" key="6">
    <source>
        <dbReference type="ARBA" id="ARBA00023136"/>
    </source>
</evidence>
<sequence length="295" mass="33231">MIQPYSWSRKLFVGFNYTLLALLSLLCLLPLVNVFSVSLSSAAAIEAGKVSLWPVDITMKAYEFVARKHEFLISMGISAKRVALGVSINMLLTVLTAYPLSKEAANLRFRTGYAWFFVFTMLFSGGLIPSYMVVRNLHLLDSIWALVLPGALPVFNVILMLNFFRGLPKELSESAFIDGAGHWQTLWRIIVPLSMPSIATVTLFAIVTHWNEWFYGLIYMNDPIHYPLASYLQTIVVRMDMSSISDPSMILLLSQLNDRSVRAAQIFLGMVPVLCVYPFLQRYFMSGMTLGSVKE</sequence>
<comment type="similarity">
    <text evidence="7">Belongs to the binding-protein-dependent transport system permease family.</text>
</comment>
<feature type="transmembrane region" description="Helical" evidence="7">
    <location>
        <begin position="185"/>
        <end position="207"/>
    </location>
</feature>
<organism evidence="9 10">
    <name type="scientific">Paenibacillus albus</name>
    <dbReference type="NCBI Taxonomy" id="2495582"/>
    <lineage>
        <taxon>Bacteria</taxon>
        <taxon>Bacillati</taxon>
        <taxon>Bacillota</taxon>
        <taxon>Bacilli</taxon>
        <taxon>Bacillales</taxon>
        <taxon>Paenibacillaceae</taxon>
        <taxon>Paenibacillus</taxon>
    </lineage>
</organism>
<feature type="transmembrane region" description="Helical" evidence="7">
    <location>
        <begin position="143"/>
        <end position="164"/>
    </location>
</feature>
<evidence type="ECO:0000256" key="7">
    <source>
        <dbReference type="RuleBase" id="RU363032"/>
    </source>
</evidence>
<evidence type="ECO:0000256" key="5">
    <source>
        <dbReference type="ARBA" id="ARBA00022989"/>
    </source>
</evidence>
<evidence type="ECO:0000256" key="3">
    <source>
        <dbReference type="ARBA" id="ARBA00022475"/>
    </source>
</evidence>
<dbReference type="PANTHER" id="PTHR43744:SF9">
    <property type="entry name" value="POLYGALACTURONAN_RHAMNOGALACTURONAN TRANSPORT SYSTEM PERMEASE PROTEIN YTCP"/>
    <property type="match status" value="1"/>
</dbReference>
<dbReference type="Proteomes" id="UP000272528">
    <property type="component" value="Chromosome"/>
</dbReference>
<keyword evidence="6 7" id="KW-0472">Membrane</keyword>
<dbReference type="InterPro" id="IPR000515">
    <property type="entry name" value="MetI-like"/>
</dbReference>
<gene>
    <name evidence="9" type="ORF">EJC50_19905</name>
</gene>
<keyword evidence="4 7" id="KW-0812">Transmembrane</keyword>
<dbReference type="Gene3D" id="1.10.3720.10">
    <property type="entry name" value="MetI-like"/>
    <property type="match status" value="1"/>
</dbReference>
<comment type="subcellular location">
    <subcellularLocation>
        <location evidence="1 7">Cell membrane</location>
        <topology evidence="1 7">Multi-pass membrane protein</topology>
    </subcellularLocation>
</comment>
<dbReference type="PANTHER" id="PTHR43744">
    <property type="entry name" value="ABC TRANSPORTER PERMEASE PROTEIN MG189-RELATED-RELATED"/>
    <property type="match status" value="1"/>
</dbReference>
<dbReference type="SUPFAM" id="SSF161098">
    <property type="entry name" value="MetI-like"/>
    <property type="match status" value="1"/>
</dbReference>
<feature type="transmembrane region" description="Helical" evidence="7">
    <location>
        <begin position="112"/>
        <end position="131"/>
    </location>
</feature>
<protein>
    <submittedName>
        <fullName evidence="9">Carbohydrate ABC transporter permease</fullName>
    </submittedName>
</protein>
<feature type="transmembrane region" description="Helical" evidence="7">
    <location>
        <begin position="82"/>
        <end position="100"/>
    </location>
</feature>
<name>A0A3Q8X6L2_9BACL</name>
<dbReference type="AlphaFoldDB" id="A0A3Q8X6L2"/>
<keyword evidence="5 7" id="KW-1133">Transmembrane helix</keyword>
<dbReference type="InterPro" id="IPR035906">
    <property type="entry name" value="MetI-like_sf"/>
</dbReference>
<dbReference type="PROSITE" id="PS50928">
    <property type="entry name" value="ABC_TM1"/>
    <property type="match status" value="1"/>
</dbReference>
<evidence type="ECO:0000256" key="4">
    <source>
        <dbReference type="ARBA" id="ARBA00022692"/>
    </source>
</evidence>
<dbReference type="OrthoDB" id="9810086at2"/>
<evidence type="ECO:0000313" key="10">
    <source>
        <dbReference type="Proteomes" id="UP000272528"/>
    </source>
</evidence>
<keyword evidence="10" id="KW-1185">Reference proteome</keyword>
<dbReference type="CDD" id="cd06261">
    <property type="entry name" value="TM_PBP2"/>
    <property type="match status" value="1"/>
</dbReference>
<dbReference type="RefSeq" id="WP_126017393.1">
    <property type="nucleotide sequence ID" value="NZ_CP034437.1"/>
</dbReference>
<evidence type="ECO:0000313" key="9">
    <source>
        <dbReference type="EMBL" id="AZN41687.1"/>
    </source>
</evidence>
<evidence type="ECO:0000256" key="1">
    <source>
        <dbReference type="ARBA" id="ARBA00004651"/>
    </source>
</evidence>
<keyword evidence="2 7" id="KW-0813">Transport</keyword>
<dbReference type="GO" id="GO:0055085">
    <property type="term" value="P:transmembrane transport"/>
    <property type="evidence" value="ECO:0007669"/>
    <property type="project" value="InterPro"/>
</dbReference>
<proteinExistence type="inferred from homology"/>
<accession>A0A3Q8X6L2</accession>
<feature type="domain" description="ABC transmembrane type-1" evidence="8">
    <location>
        <begin position="71"/>
        <end position="262"/>
    </location>
</feature>
<evidence type="ECO:0000256" key="2">
    <source>
        <dbReference type="ARBA" id="ARBA00022448"/>
    </source>
</evidence>
<reference evidence="10" key="1">
    <citation type="submission" date="2018-12" db="EMBL/GenBank/DDBJ databases">
        <title>Genome sequence of Peanibacillus sp.</title>
        <authorList>
            <person name="Subramani G."/>
            <person name="Srinivasan S."/>
            <person name="Kim M.K."/>
        </authorList>
    </citation>
    <scope>NUCLEOTIDE SEQUENCE [LARGE SCALE GENOMIC DNA]</scope>
    <source>
        <strain evidence="10">18JY67-1</strain>
    </source>
</reference>